<keyword evidence="4" id="KW-1185">Reference proteome</keyword>
<evidence type="ECO:0008006" key="5">
    <source>
        <dbReference type="Google" id="ProtNLM"/>
    </source>
</evidence>
<evidence type="ECO:0000256" key="1">
    <source>
        <dbReference type="SAM" id="MobiDB-lite"/>
    </source>
</evidence>
<feature type="signal peptide" evidence="2">
    <location>
        <begin position="1"/>
        <end position="31"/>
    </location>
</feature>
<dbReference type="EMBL" id="BAABKZ010000005">
    <property type="protein sequence ID" value="GAA5098335.1"/>
    <property type="molecule type" value="Genomic_DNA"/>
</dbReference>
<dbReference type="RefSeq" id="WP_194415474.1">
    <property type="nucleotide sequence ID" value="NZ_BAABKZ010000005.1"/>
</dbReference>
<gene>
    <name evidence="3" type="ORF">GCM10025760_33400</name>
</gene>
<evidence type="ECO:0000313" key="3">
    <source>
        <dbReference type="EMBL" id="GAA5098335.1"/>
    </source>
</evidence>
<reference evidence="4" key="1">
    <citation type="journal article" date="2019" name="Int. J. Syst. Evol. Microbiol.">
        <title>The Global Catalogue of Microorganisms (GCM) 10K type strain sequencing project: providing services to taxonomists for standard genome sequencing and annotation.</title>
        <authorList>
            <consortium name="The Broad Institute Genomics Platform"/>
            <consortium name="The Broad Institute Genome Sequencing Center for Infectious Disease"/>
            <person name="Wu L."/>
            <person name="Ma J."/>
        </authorList>
    </citation>
    <scope>NUCLEOTIDE SEQUENCE [LARGE SCALE GENOMIC DNA]</scope>
    <source>
        <strain evidence="4">JCM 18959</strain>
    </source>
</reference>
<accession>A0ABP9MPA3</accession>
<dbReference type="Proteomes" id="UP001501407">
    <property type="component" value="Unassembled WGS sequence"/>
</dbReference>
<evidence type="ECO:0000313" key="4">
    <source>
        <dbReference type="Proteomes" id="UP001501407"/>
    </source>
</evidence>
<name>A0ABP9MPA3_9MICO</name>
<sequence>MTTSGSISRRSRLAVSAIACAGILAAAIALSACGPGGPAGGGSGSEQHTGAPGAGSSGPVGPAGPDEPGASDPVLPWVPAGPASPGDPPQQSWYLLLRDADCAGLDAAVRDGSGAPLWSAAEAVCTAVAGGDAADWTEAQAQVTALQEASEPPADGCHAEAVYRMLQRAVEFHAQHPELQDIRTAPAQGTACKQELYGVQQQEPSGGSGSCDTRWFVLDARVLPTTVLTVDGADVSLTVGEREHLYFEMPAREPDEVSTIEARTAAGELVGTVTYQHLEDQCSPSGTDPTPTDPGEPEEPGEPTPTPTVP</sequence>
<organism evidence="3 4">
    <name type="scientific">Microbacterium yannicii</name>
    <dbReference type="NCBI Taxonomy" id="671622"/>
    <lineage>
        <taxon>Bacteria</taxon>
        <taxon>Bacillati</taxon>
        <taxon>Actinomycetota</taxon>
        <taxon>Actinomycetes</taxon>
        <taxon>Micrococcales</taxon>
        <taxon>Microbacteriaceae</taxon>
        <taxon>Microbacterium</taxon>
    </lineage>
</organism>
<feature type="region of interest" description="Disordered" evidence="1">
    <location>
        <begin position="279"/>
        <end position="310"/>
    </location>
</feature>
<feature type="region of interest" description="Disordered" evidence="1">
    <location>
        <begin position="37"/>
        <end position="92"/>
    </location>
</feature>
<protein>
    <recommendedName>
        <fullName evidence="5">Lipoprotein</fullName>
    </recommendedName>
</protein>
<comment type="caution">
    <text evidence="3">The sequence shown here is derived from an EMBL/GenBank/DDBJ whole genome shotgun (WGS) entry which is preliminary data.</text>
</comment>
<evidence type="ECO:0000256" key="2">
    <source>
        <dbReference type="SAM" id="SignalP"/>
    </source>
</evidence>
<keyword evidence="2" id="KW-0732">Signal</keyword>
<feature type="chain" id="PRO_5045039074" description="Lipoprotein" evidence="2">
    <location>
        <begin position="32"/>
        <end position="310"/>
    </location>
</feature>
<proteinExistence type="predicted"/>